<sequence>SSHEKRQPQRLSLMSLEGQLLSGDKPQWDVESHLSIYRINPQYRAIVSMRSKHISRLADNENLNPENVLPAFAPFVSMRTSILPCISVADHNDASSEFYLLAEKARQHHAVLTTNVGLVVMGEDLQNAMHNVEELEETAALRLQSLNENLQYLSNEEIAEIHAVFAH</sequence>
<organism evidence="5 6">
    <name type="scientific">Enterovibrio gelatinilyticus</name>
    <dbReference type="NCBI Taxonomy" id="2899819"/>
    <lineage>
        <taxon>Bacteria</taxon>
        <taxon>Pseudomonadati</taxon>
        <taxon>Pseudomonadota</taxon>
        <taxon>Gammaproteobacteria</taxon>
        <taxon>Vibrionales</taxon>
        <taxon>Vibrionaceae</taxon>
        <taxon>Enterovibrio</taxon>
    </lineage>
</organism>
<keyword evidence="1" id="KW-0479">Metal-binding</keyword>
<dbReference type="InterPro" id="IPR001303">
    <property type="entry name" value="Aldolase_II/adducin_N"/>
</dbReference>
<keyword evidence="6" id="KW-1185">Reference proteome</keyword>
<evidence type="ECO:0000256" key="1">
    <source>
        <dbReference type="ARBA" id="ARBA00022723"/>
    </source>
</evidence>
<protein>
    <submittedName>
        <fullName evidence="5">Class II aldolase/adducin family protein</fullName>
    </submittedName>
</protein>
<keyword evidence="3" id="KW-0175">Coiled coil</keyword>
<dbReference type="EMBL" id="JAJUBC010000009">
    <property type="protein sequence ID" value="MDD1793465.1"/>
    <property type="molecule type" value="Genomic_DNA"/>
</dbReference>
<reference evidence="5" key="1">
    <citation type="submission" date="2021-12" db="EMBL/GenBank/DDBJ databases">
        <title>Enterovibrio ZSDZ35 sp. nov. and Enterovibrio ZSDZ42 sp. nov., isolated from coastal seawater in Qingdao.</title>
        <authorList>
            <person name="Zhang P."/>
        </authorList>
    </citation>
    <scope>NUCLEOTIDE SEQUENCE</scope>
    <source>
        <strain evidence="5">ZSDZ42</strain>
    </source>
</reference>
<dbReference type="InterPro" id="IPR036409">
    <property type="entry name" value="Aldolase_II/adducin_N_sf"/>
</dbReference>
<proteinExistence type="predicted"/>
<dbReference type="PANTHER" id="PTHR22789">
    <property type="entry name" value="FUCULOSE PHOSPHATE ALDOLASE"/>
    <property type="match status" value="1"/>
</dbReference>
<evidence type="ECO:0000256" key="2">
    <source>
        <dbReference type="ARBA" id="ARBA00023239"/>
    </source>
</evidence>
<evidence type="ECO:0000256" key="3">
    <source>
        <dbReference type="SAM" id="Coils"/>
    </source>
</evidence>
<dbReference type="InterPro" id="IPR050197">
    <property type="entry name" value="Aldolase_class_II_sugar_metab"/>
</dbReference>
<evidence type="ECO:0000313" key="5">
    <source>
        <dbReference type="EMBL" id="MDD1793465.1"/>
    </source>
</evidence>
<gene>
    <name evidence="5" type="ORF">LRP50_10035</name>
</gene>
<dbReference type="Proteomes" id="UP001149400">
    <property type="component" value="Unassembled WGS sequence"/>
</dbReference>
<evidence type="ECO:0000259" key="4">
    <source>
        <dbReference type="Pfam" id="PF00596"/>
    </source>
</evidence>
<name>A0ABT5R0T7_9GAMM</name>
<comment type="caution">
    <text evidence="5">The sequence shown here is derived from an EMBL/GenBank/DDBJ whole genome shotgun (WGS) entry which is preliminary data.</text>
</comment>
<evidence type="ECO:0000313" key="6">
    <source>
        <dbReference type="Proteomes" id="UP001149400"/>
    </source>
</evidence>
<dbReference type="SUPFAM" id="SSF53639">
    <property type="entry name" value="AraD/HMP-PK domain-like"/>
    <property type="match status" value="1"/>
</dbReference>
<accession>A0ABT5R0T7</accession>
<feature type="coiled-coil region" evidence="3">
    <location>
        <begin position="118"/>
        <end position="149"/>
    </location>
</feature>
<feature type="domain" description="Class II aldolase/adducin N-terminal" evidence="4">
    <location>
        <begin position="5"/>
        <end position="141"/>
    </location>
</feature>
<dbReference type="Pfam" id="PF00596">
    <property type="entry name" value="Aldolase_II"/>
    <property type="match status" value="1"/>
</dbReference>
<dbReference type="RefSeq" id="WP_274164323.1">
    <property type="nucleotide sequence ID" value="NZ_JAJUBC010000009.1"/>
</dbReference>
<dbReference type="Gene3D" id="3.40.225.10">
    <property type="entry name" value="Class II aldolase/adducin N-terminal domain"/>
    <property type="match status" value="1"/>
</dbReference>
<feature type="non-terminal residue" evidence="5">
    <location>
        <position position="1"/>
    </location>
</feature>
<dbReference type="PANTHER" id="PTHR22789:SF0">
    <property type="entry name" value="3-OXO-TETRONATE 4-PHOSPHATE DECARBOXYLASE-RELATED"/>
    <property type="match status" value="1"/>
</dbReference>
<keyword evidence="2" id="KW-0456">Lyase</keyword>